<feature type="transmembrane region" description="Helical" evidence="8">
    <location>
        <begin position="275"/>
        <end position="300"/>
    </location>
</feature>
<dbReference type="InterPro" id="IPR036259">
    <property type="entry name" value="MFS_trans_sf"/>
</dbReference>
<dbReference type="FunFam" id="1.20.1720.10:FF:000021">
    <property type="entry name" value="Drug resistance transporter, EmrB/QacA subfamily"/>
    <property type="match status" value="1"/>
</dbReference>
<feature type="transmembrane region" description="Helical" evidence="8">
    <location>
        <begin position="148"/>
        <end position="171"/>
    </location>
</feature>
<dbReference type="OrthoDB" id="102502at2"/>
<dbReference type="RefSeq" id="WP_073588960.1">
    <property type="nucleotide sequence ID" value="NZ_FRFD01000006.1"/>
</dbReference>
<accession>A0A1M7Y9N6</accession>
<dbReference type="InterPro" id="IPR020846">
    <property type="entry name" value="MFS_dom"/>
</dbReference>
<feature type="transmembrane region" description="Helical" evidence="8">
    <location>
        <begin position="210"/>
        <end position="229"/>
    </location>
</feature>
<dbReference type="InterPro" id="IPR004638">
    <property type="entry name" value="EmrB-like"/>
</dbReference>
<feature type="transmembrane region" description="Helical" evidence="8">
    <location>
        <begin position="235"/>
        <end position="255"/>
    </location>
</feature>
<evidence type="ECO:0000313" key="11">
    <source>
        <dbReference type="Proteomes" id="UP000184612"/>
    </source>
</evidence>
<dbReference type="STRING" id="1121345.SAMN02745217_02267"/>
<evidence type="ECO:0000256" key="1">
    <source>
        <dbReference type="ARBA" id="ARBA00004651"/>
    </source>
</evidence>
<name>A0A1M7Y9N6_9FIRM</name>
<dbReference type="GO" id="GO:0022857">
    <property type="term" value="F:transmembrane transporter activity"/>
    <property type="evidence" value="ECO:0007669"/>
    <property type="project" value="InterPro"/>
</dbReference>
<dbReference type="Pfam" id="PF07690">
    <property type="entry name" value="MFS_1"/>
    <property type="match status" value="1"/>
</dbReference>
<keyword evidence="5 8" id="KW-0812">Transmembrane</keyword>
<dbReference type="PANTHER" id="PTHR42718:SF9">
    <property type="entry name" value="MAJOR FACILITATOR SUPERFAMILY MULTIDRUG TRANSPORTER MFSC"/>
    <property type="match status" value="1"/>
</dbReference>
<feature type="transmembrane region" description="Helical" evidence="8">
    <location>
        <begin position="448"/>
        <end position="476"/>
    </location>
</feature>
<organism evidence="10 11">
    <name type="scientific">Anaerocolumna xylanovorans DSM 12503</name>
    <dbReference type="NCBI Taxonomy" id="1121345"/>
    <lineage>
        <taxon>Bacteria</taxon>
        <taxon>Bacillati</taxon>
        <taxon>Bacillota</taxon>
        <taxon>Clostridia</taxon>
        <taxon>Lachnospirales</taxon>
        <taxon>Lachnospiraceae</taxon>
        <taxon>Anaerocolumna</taxon>
    </lineage>
</organism>
<protein>
    <submittedName>
        <fullName evidence="10">Drug resistance transporter, EmrB/QacA subfamily</fullName>
    </submittedName>
</protein>
<sequence>MDTIRNIKEHHQTAMPPRVRWGILFVIVMSVFMSTLDSSIVNVALPTMSKDLSVSSGAIAWVVSIYLIAVSATMLLFGRLGDIYGKTIIFQIGLVVFTLGSLLCGISDTLVILLIARVIQAIGAAGLMSNSQGIITQVFPDNERGRALGINGAFVALGSLVGPSLGGIIVDYTKWEYIFWINIPIGIIVILLSFKLLPRSANRIDEKVDMPGSLLFLAFIVLLFGGLGQVQQVGFSSPSVLISLFVSVILFCLFIRREKRIEMPLLELSLFQSKWFSISLICSFISFIAIFCSNIVMPFYLQDALGLSPKNAGAFLSIYPLILALAAPISGYISDKIGSEILTLIGLVLISTGLLLMSTLSASPSYWAMGMYMAIMSLGNALFQSPNTSLVMSTLPRNKLGIGGSISALVRNLGMIVGITLATTLLYQGMSAKVGHHVSDITTAGTSAFLFAMRIVYLTAFTICLAGAVITAFRLFSRKKEQIQ</sequence>
<reference evidence="10 11" key="1">
    <citation type="submission" date="2016-12" db="EMBL/GenBank/DDBJ databases">
        <authorList>
            <person name="Song W.-J."/>
            <person name="Kurnit D.M."/>
        </authorList>
    </citation>
    <scope>NUCLEOTIDE SEQUENCE [LARGE SCALE GENOMIC DNA]</scope>
    <source>
        <strain evidence="10 11">DSM 12503</strain>
    </source>
</reference>
<dbReference type="PANTHER" id="PTHR42718">
    <property type="entry name" value="MAJOR FACILITATOR SUPERFAMILY MULTIDRUG TRANSPORTER MFSC"/>
    <property type="match status" value="1"/>
</dbReference>
<dbReference type="Proteomes" id="UP000184612">
    <property type="component" value="Unassembled WGS sequence"/>
</dbReference>
<evidence type="ECO:0000259" key="9">
    <source>
        <dbReference type="PROSITE" id="PS50850"/>
    </source>
</evidence>
<evidence type="ECO:0000256" key="8">
    <source>
        <dbReference type="SAM" id="Phobius"/>
    </source>
</evidence>
<dbReference type="GO" id="GO:0005886">
    <property type="term" value="C:plasma membrane"/>
    <property type="evidence" value="ECO:0007669"/>
    <property type="project" value="UniProtKB-SubCell"/>
</dbReference>
<dbReference type="PROSITE" id="PS50850">
    <property type="entry name" value="MFS"/>
    <property type="match status" value="1"/>
</dbReference>
<keyword evidence="11" id="KW-1185">Reference proteome</keyword>
<dbReference type="EMBL" id="FRFD01000006">
    <property type="protein sequence ID" value="SHO49355.1"/>
    <property type="molecule type" value="Genomic_DNA"/>
</dbReference>
<proteinExistence type="inferred from homology"/>
<feature type="transmembrane region" description="Helical" evidence="8">
    <location>
        <begin position="84"/>
        <end position="103"/>
    </location>
</feature>
<evidence type="ECO:0000256" key="7">
    <source>
        <dbReference type="ARBA" id="ARBA00023136"/>
    </source>
</evidence>
<keyword evidence="3" id="KW-0813">Transport</keyword>
<keyword evidence="4" id="KW-1003">Cell membrane</keyword>
<dbReference type="NCBIfam" id="TIGR00711">
    <property type="entry name" value="efflux_EmrB"/>
    <property type="match status" value="1"/>
</dbReference>
<dbReference type="SUPFAM" id="SSF103473">
    <property type="entry name" value="MFS general substrate transporter"/>
    <property type="match status" value="1"/>
</dbReference>
<evidence type="ECO:0000256" key="4">
    <source>
        <dbReference type="ARBA" id="ARBA00022475"/>
    </source>
</evidence>
<evidence type="ECO:0000256" key="6">
    <source>
        <dbReference type="ARBA" id="ARBA00022989"/>
    </source>
</evidence>
<dbReference type="InterPro" id="IPR011701">
    <property type="entry name" value="MFS"/>
</dbReference>
<dbReference type="CDD" id="cd17321">
    <property type="entry name" value="MFS_MMR_MDR_like"/>
    <property type="match status" value="1"/>
</dbReference>
<feature type="domain" description="Major facilitator superfamily (MFS) profile" evidence="9">
    <location>
        <begin position="23"/>
        <end position="479"/>
    </location>
</feature>
<dbReference type="AlphaFoldDB" id="A0A1M7Y9N6"/>
<feature type="transmembrane region" description="Helical" evidence="8">
    <location>
        <begin position="312"/>
        <end position="334"/>
    </location>
</feature>
<comment type="similarity">
    <text evidence="2">Belongs to the major facilitator superfamily. EmrB family.</text>
</comment>
<evidence type="ECO:0000256" key="3">
    <source>
        <dbReference type="ARBA" id="ARBA00022448"/>
    </source>
</evidence>
<dbReference type="Gene3D" id="1.20.1720.10">
    <property type="entry name" value="Multidrug resistance protein D"/>
    <property type="match status" value="1"/>
</dbReference>
<keyword evidence="6 8" id="KW-1133">Transmembrane helix</keyword>
<gene>
    <name evidence="10" type="ORF">SAMN02745217_02267</name>
</gene>
<dbReference type="Gene3D" id="1.20.1250.20">
    <property type="entry name" value="MFS general substrate transporter like domains"/>
    <property type="match status" value="1"/>
</dbReference>
<feature type="transmembrane region" description="Helical" evidence="8">
    <location>
        <begin position="177"/>
        <end position="198"/>
    </location>
</feature>
<evidence type="ECO:0000256" key="2">
    <source>
        <dbReference type="ARBA" id="ARBA00008537"/>
    </source>
</evidence>
<dbReference type="PRINTS" id="PR01036">
    <property type="entry name" value="TCRTETB"/>
</dbReference>
<feature type="transmembrane region" description="Helical" evidence="8">
    <location>
        <begin position="57"/>
        <end position="77"/>
    </location>
</feature>
<feature type="transmembrane region" description="Helical" evidence="8">
    <location>
        <begin position="341"/>
        <end position="360"/>
    </location>
</feature>
<feature type="transmembrane region" description="Helical" evidence="8">
    <location>
        <begin position="21"/>
        <end position="45"/>
    </location>
</feature>
<evidence type="ECO:0000313" key="10">
    <source>
        <dbReference type="EMBL" id="SHO49355.1"/>
    </source>
</evidence>
<evidence type="ECO:0000256" key="5">
    <source>
        <dbReference type="ARBA" id="ARBA00022692"/>
    </source>
</evidence>
<feature type="transmembrane region" description="Helical" evidence="8">
    <location>
        <begin position="404"/>
        <end position="428"/>
    </location>
</feature>
<keyword evidence="7 8" id="KW-0472">Membrane</keyword>
<comment type="subcellular location">
    <subcellularLocation>
        <location evidence="1">Cell membrane</location>
        <topology evidence="1">Multi-pass membrane protein</topology>
    </subcellularLocation>
</comment>
<feature type="transmembrane region" description="Helical" evidence="8">
    <location>
        <begin position="109"/>
        <end position="127"/>
    </location>
</feature>